<dbReference type="OrthoDB" id="186919at2"/>
<feature type="compositionally biased region" description="Gly residues" evidence="2">
    <location>
        <begin position="65"/>
        <end position="75"/>
    </location>
</feature>
<dbReference type="EMBL" id="VFPO01000001">
    <property type="protein sequence ID" value="TQM68364.1"/>
    <property type="molecule type" value="Genomic_DNA"/>
</dbReference>
<keyword evidence="7" id="KW-1185">Reference proteome</keyword>
<proteinExistence type="predicted"/>
<feature type="compositionally biased region" description="Low complexity" evidence="2">
    <location>
        <begin position="37"/>
        <end position="64"/>
    </location>
</feature>
<evidence type="ECO:0000259" key="5">
    <source>
        <dbReference type="Pfam" id="PF14257"/>
    </source>
</evidence>
<evidence type="ECO:0000313" key="6">
    <source>
        <dbReference type="EMBL" id="TQM68364.1"/>
    </source>
</evidence>
<feature type="chain" id="PRO_5039216478" evidence="4">
    <location>
        <begin position="28"/>
        <end position="314"/>
    </location>
</feature>
<keyword evidence="1" id="KW-0175">Coiled coil</keyword>
<evidence type="ECO:0000313" key="7">
    <source>
        <dbReference type="Proteomes" id="UP000316706"/>
    </source>
</evidence>
<comment type="caution">
    <text evidence="6">The sequence shown here is derived from an EMBL/GenBank/DDBJ whole genome shotgun (WGS) entry which is preliminary data.</text>
</comment>
<feature type="transmembrane region" description="Helical" evidence="3">
    <location>
        <begin position="269"/>
        <end position="297"/>
    </location>
</feature>
<keyword evidence="4" id="KW-0732">Signal</keyword>
<feature type="domain" description="DUF4349" evidence="5">
    <location>
        <begin position="88"/>
        <end position="294"/>
    </location>
</feature>
<name>A0A543ICR2_9ACTN</name>
<dbReference type="AlphaFoldDB" id="A0A543ICR2"/>
<feature type="coiled-coil region" evidence="1">
    <location>
        <begin position="195"/>
        <end position="229"/>
    </location>
</feature>
<dbReference type="InterPro" id="IPR025645">
    <property type="entry name" value="DUF4349"/>
</dbReference>
<evidence type="ECO:0000256" key="2">
    <source>
        <dbReference type="SAM" id="MobiDB-lite"/>
    </source>
</evidence>
<dbReference type="PROSITE" id="PS51257">
    <property type="entry name" value="PROKAR_LIPOPROTEIN"/>
    <property type="match status" value="1"/>
</dbReference>
<feature type="signal peptide" evidence="4">
    <location>
        <begin position="1"/>
        <end position="27"/>
    </location>
</feature>
<dbReference type="RefSeq" id="WP_141967773.1">
    <property type="nucleotide sequence ID" value="NZ_VFPO01000001.1"/>
</dbReference>
<keyword evidence="3" id="KW-0812">Transmembrane</keyword>
<dbReference type="Pfam" id="PF14257">
    <property type="entry name" value="DUF4349"/>
    <property type="match status" value="1"/>
</dbReference>
<feature type="region of interest" description="Disordered" evidence="2">
    <location>
        <begin position="29"/>
        <end position="83"/>
    </location>
</feature>
<reference evidence="6 7" key="1">
    <citation type="submission" date="2019-06" db="EMBL/GenBank/DDBJ databases">
        <title>Sequencing the genomes of 1000 actinobacteria strains.</title>
        <authorList>
            <person name="Klenk H.-P."/>
        </authorList>
    </citation>
    <scope>NUCLEOTIDE SEQUENCE [LARGE SCALE GENOMIC DNA]</scope>
    <source>
        <strain evidence="6 7">DSM 45043</strain>
    </source>
</reference>
<evidence type="ECO:0000256" key="4">
    <source>
        <dbReference type="SAM" id="SignalP"/>
    </source>
</evidence>
<evidence type="ECO:0000256" key="3">
    <source>
        <dbReference type="SAM" id="Phobius"/>
    </source>
</evidence>
<organism evidence="6 7">
    <name type="scientific">Actinomadura hallensis</name>
    <dbReference type="NCBI Taxonomy" id="337895"/>
    <lineage>
        <taxon>Bacteria</taxon>
        <taxon>Bacillati</taxon>
        <taxon>Actinomycetota</taxon>
        <taxon>Actinomycetes</taxon>
        <taxon>Streptosporangiales</taxon>
        <taxon>Thermomonosporaceae</taxon>
        <taxon>Actinomadura</taxon>
    </lineage>
</organism>
<gene>
    <name evidence="6" type="ORF">FHX41_2009</name>
</gene>
<evidence type="ECO:0000256" key="1">
    <source>
        <dbReference type="SAM" id="Coils"/>
    </source>
</evidence>
<protein>
    <submittedName>
        <fullName evidence="6">Uncharacterized protein DUF4349</fullName>
    </submittedName>
</protein>
<dbReference type="Proteomes" id="UP000316706">
    <property type="component" value="Unassembled WGS sequence"/>
</dbReference>
<keyword evidence="3" id="KW-0472">Membrane</keyword>
<keyword evidence="3" id="KW-1133">Transmembrane helix</keyword>
<accession>A0A543ICR2</accession>
<sequence length="314" mass="32825">MRIATAVRHVTWALTVLLLAAALGACGGGGGDEAGESDAGGTAARAPAATSGERGAAGREPAGAGDAGGTAGGGPDAKAPRAPLAEAREVVHSAELRVRAGDVGASAAKAKQMVTGAGGYVERETSRTRPPRSELRLRIPADRYTELLDRLGTELGSKLSLTQEAEDVTGEVADVAARVRSAEASLASFRKLYERADSIDEIIRLEREIAQREADLEALQAREKSLKNRTGFATVTVTLVGEVPPDEEDEPRGGFVGGLQSGWAAFTSFVGGVALVLGWLLPFLVTAAVLGLPVLLLRHRIRDRLKRRGWPPRG</sequence>